<proteinExistence type="predicted"/>
<feature type="region of interest" description="Disordered" evidence="1">
    <location>
        <begin position="24"/>
        <end position="44"/>
    </location>
</feature>
<dbReference type="Proteomes" id="UP000625711">
    <property type="component" value="Unassembled WGS sequence"/>
</dbReference>
<sequence length="106" mass="12689">MSQKRTCDIEFDVAENPTKRVKVVETSEEKCDGPDTVAHEEEDTQSEELRVRVLKKCWADKARSRMLKFIKYQRTLKLKRRFPIKAVRDMLHMIPKNVYENIEEEF</sequence>
<dbReference type="EMBL" id="JAACXV010023506">
    <property type="protein sequence ID" value="KAF7262978.1"/>
    <property type="molecule type" value="Genomic_DNA"/>
</dbReference>
<name>A0A834LXT1_RHYFE</name>
<comment type="caution">
    <text evidence="2">The sequence shown here is derived from an EMBL/GenBank/DDBJ whole genome shotgun (WGS) entry which is preliminary data.</text>
</comment>
<gene>
    <name evidence="2" type="ORF">GWI33_003759</name>
</gene>
<evidence type="ECO:0000256" key="1">
    <source>
        <dbReference type="SAM" id="MobiDB-lite"/>
    </source>
</evidence>
<accession>A0A834LXT1</accession>
<reference evidence="2" key="1">
    <citation type="submission" date="2020-08" db="EMBL/GenBank/DDBJ databases">
        <title>Genome sequencing and assembly of the red palm weevil Rhynchophorus ferrugineus.</title>
        <authorList>
            <person name="Dias G.B."/>
            <person name="Bergman C.M."/>
            <person name="Manee M."/>
        </authorList>
    </citation>
    <scope>NUCLEOTIDE SEQUENCE</scope>
    <source>
        <strain evidence="2">AA-2017</strain>
        <tissue evidence="2">Whole larva</tissue>
    </source>
</reference>
<protein>
    <submittedName>
        <fullName evidence="2">Uncharacterized protein</fullName>
    </submittedName>
</protein>
<dbReference type="AlphaFoldDB" id="A0A834LXT1"/>
<evidence type="ECO:0000313" key="3">
    <source>
        <dbReference type="Proteomes" id="UP000625711"/>
    </source>
</evidence>
<feature type="compositionally biased region" description="Basic and acidic residues" evidence="1">
    <location>
        <begin position="24"/>
        <end position="39"/>
    </location>
</feature>
<evidence type="ECO:0000313" key="2">
    <source>
        <dbReference type="EMBL" id="KAF7262978.1"/>
    </source>
</evidence>
<keyword evidence="3" id="KW-1185">Reference proteome</keyword>
<organism evidence="2 3">
    <name type="scientific">Rhynchophorus ferrugineus</name>
    <name type="common">Red palm weevil</name>
    <name type="synonym">Curculio ferrugineus</name>
    <dbReference type="NCBI Taxonomy" id="354439"/>
    <lineage>
        <taxon>Eukaryota</taxon>
        <taxon>Metazoa</taxon>
        <taxon>Ecdysozoa</taxon>
        <taxon>Arthropoda</taxon>
        <taxon>Hexapoda</taxon>
        <taxon>Insecta</taxon>
        <taxon>Pterygota</taxon>
        <taxon>Neoptera</taxon>
        <taxon>Endopterygota</taxon>
        <taxon>Coleoptera</taxon>
        <taxon>Polyphaga</taxon>
        <taxon>Cucujiformia</taxon>
        <taxon>Curculionidae</taxon>
        <taxon>Dryophthorinae</taxon>
        <taxon>Rhynchophorus</taxon>
    </lineage>
</organism>